<dbReference type="Proteomes" id="UP000436088">
    <property type="component" value="Unassembled WGS sequence"/>
</dbReference>
<evidence type="ECO:0000313" key="7">
    <source>
        <dbReference type="EMBL" id="KAE8700682.1"/>
    </source>
</evidence>
<reference evidence="7" key="1">
    <citation type="submission" date="2019-09" db="EMBL/GenBank/DDBJ databases">
        <title>Draft genome information of white flower Hibiscus syriacus.</title>
        <authorList>
            <person name="Kim Y.-M."/>
        </authorList>
    </citation>
    <scope>NUCLEOTIDE SEQUENCE [LARGE SCALE GENOMIC DNA]</scope>
    <source>
        <strain evidence="7">YM2019G1</strain>
    </source>
</reference>
<sequence>MTENGQCNGGKWVFEEGKLGKKMVGYGGEWKEKGGEREIEAFAGEKGYDVVVWSEQFKKRKKNGRVNGGARPPPCNPLTHDYKSTTASHIATLISALFFKSIGAGGFKPCSMPFGADQLTNKNERSWRAISAAASLGGSFGLTLVVHIIRVYGWNIGYGTCAFLMLLSTPAFYIAAPFYIE</sequence>
<comment type="similarity">
    <text evidence="2">Belongs to the major facilitator superfamily. Proton-dependent oligopeptide transporter (POT/PTR) (TC 2.A.17) family.</text>
</comment>
<dbReference type="GO" id="GO:0022857">
    <property type="term" value="F:transmembrane transporter activity"/>
    <property type="evidence" value="ECO:0007669"/>
    <property type="project" value="InterPro"/>
</dbReference>
<dbReference type="Gene3D" id="1.20.1250.20">
    <property type="entry name" value="MFS general substrate transporter like domains"/>
    <property type="match status" value="1"/>
</dbReference>
<dbReference type="InterPro" id="IPR036259">
    <property type="entry name" value="MFS_trans_sf"/>
</dbReference>
<dbReference type="Pfam" id="PF00854">
    <property type="entry name" value="PTR2"/>
    <property type="match status" value="1"/>
</dbReference>
<evidence type="ECO:0000256" key="6">
    <source>
        <dbReference type="SAM" id="Phobius"/>
    </source>
</evidence>
<dbReference type="SUPFAM" id="SSF103473">
    <property type="entry name" value="MFS general substrate transporter"/>
    <property type="match status" value="1"/>
</dbReference>
<dbReference type="AlphaFoldDB" id="A0A6A3ACN8"/>
<proteinExistence type="inferred from homology"/>
<dbReference type="InterPro" id="IPR000109">
    <property type="entry name" value="POT_fam"/>
</dbReference>
<organism evidence="7 8">
    <name type="scientific">Hibiscus syriacus</name>
    <name type="common">Rose of Sharon</name>
    <dbReference type="NCBI Taxonomy" id="106335"/>
    <lineage>
        <taxon>Eukaryota</taxon>
        <taxon>Viridiplantae</taxon>
        <taxon>Streptophyta</taxon>
        <taxon>Embryophyta</taxon>
        <taxon>Tracheophyta</taxon>
        <taxon>Spermatophyta</taxon>
        <taxon>Magnoliopsida</taxon>
        <taxon>eudicotyledons</taxon>
        <taxon>Gunneridae</taxon>
        <taxon>Pentapetalae</taxon>
        <taxon>rosids</taxon>
        <taxon>malvids</taxon>
        <taxon>Malvales</taxon>
        <taxon>Malvaceae</taxon>
        <taxon>Malvoideae</taxon>
        <taxon>Hibiscus</taxon>
    </lineage>
</organism>
<feature type="transmembrane region" description="Helical" evidence="6">
    <location>
        <begin position="129"/>
        <end position="150"/>
    </location>
</feature>
<protein>
    <submittedName>
        <fullName evidence="7">Uncharacterized protein</fullName>
    </submittedName>
</protein>
<keyword evidence="5 6" id="KW-0472">Membrane</keyword>
<evidence type="ECO:0000256" key="3">
    <source>
        <dbReference type="ARBA" id="ARBA00022692"/>
    </source>
</evidence>
<comment type="caution">
    <text evidence="7">The sequence shown here is derived from an EMBL/GenBank/DDBJ whole genome shotgun (WGS) entry which is preliminary data.</text>
</comment>
<keyword evidence="3 6" id="KW-0812">Transmembrane</keyword>
<keyword evidence="4 6" id="KW-1133">Transmembrane helix</keyword>
<evidence type="ECO:0000313" key="8">
    <source>
        <dbReference type="Proteomes" id="UP000436088"/>
    </source>
</evidence>
<keyword evidence="8" id="KW-1185">Reference proteome</keyword>
<feature type="transmembrane region" description="Helical" evidence="6">
    <location>
        <begin position="156"/>
        <end position="180"/>
    </location>
</feature>
<dbReference type="PANTHER" id="PTHR11654">
    <property type="entry name" value="OLIGOPEPTIDE TRANSPORTER-RELATED"/>
    <property type="match status" value="1"/>
</dbReference>
<evidence type="ECO:0000256" key="2">
    <source>
        <dbReference type="ARBA" id="ARBA00005982"/>
    </source>
</evidence>
<dbReference type="EMBL" id="VEPZ02001028">
    <property type="protein sequence ID" value="KAE8700682.1"/>
    <property type="molecule type" value="Genomic_DNA"/>
</dbReference>
<gene>
    <name evidence="7" type="ORF">F3Y22_tig00110556pilonHSYRG00569</name>
</gene>
<accession>A0A6A3ACN8</accession>
<name>A0A6A3ACN8_HIBSY</name>
<dbReference type="GO" id="GO:0016020">
    <property type="term" value="C:membrane"/>
    <property type="evidence" value="ECO:0007669"/>
    <property type="project" value="UniProtKB-SubCell"/>
</dbReference>
<comment type="subcellular location">
    <subcellularLocation>
        <location evidence="1">Membrane</location>
        <topology evidence="1">Multi-pass membrane protein</topology>
    </subcellularLocation>
</comment>
<evidence type="ECO:0000256" key="5">
    <source>
        <dbReference type="ARBA" id="ARBA00023136"/>
    </source>
</evidence>
<evidence type="ECO:0000256" key="1">
    <source>
        <dbReference type="ARBA" id="ARBA00004141"/>
    </source>
</evidence>
<evidence type="ECO:0000256" key="4">
    <source>
        <dbReference type="ARBA" id="ARBA00022989"/>
    </source>
</evidence>